<evidence type="ECO:0000256" key="1">
    <source>
        <dbReference type="ARBA" id="ARBA00022679"/>
    </source>
</evidence>
<dbReference type="Proteomes" id="UP000318288">
    <property type="component" value="Unassembled WGS sequence"/>
</dbReference>
<dbReference type="GO" id="GO:0005524">
    <property type="term" value="F:ATP binding"/>
    <property type="evidence" value="ECO:0007669"/>
    <property type="project" value="UniProtKB-UniRule"/>
</dbReference>
<dbReference type="Gene3D" id="1.10.510.10">
    <property type="entry name" value="Transferase(Phosphotransferase) domain 1"/>
    <property type="match status" value="1"/>
</dbReference>
<dbReference type="InterPro" id="IPR000719">
    <property type="entry name" value="Prot_kinase_dom"/>
</dbReference>
<dbReference type="PROSITE" id="PS00108">
    <property type="entry name" value="PROTEIN_KINASE_ST"/>
    <property type="match status" value="1"/>
</dbReference>
<dbReference type="InterPro" id="IPR017441">
    <property type="entry name" value="Protein_kinase_ATP_BS"/>
</dbReference>
<feature type="region of interest" description="Disordered" evidence="6">
    <location>
        <begin position="833"/>
        <end position="856"/>
    </location>
</feature>
<dbReference type="OrthoDB" id="6111975at2"/>
<feature type="binding site" evidence="5">
    <location>
        <position position="564"/>
    </location>
    <ligand>
        <name>ATP</name>
        <dbReference type="ChEBI" id="CHEBI:30616"/>
    </ligand>
</feature>
<keyword evidence="7" id="KW-0472">Membrane</keyword>
<evidence type="ECO:0000313" key="10">
    <source>
        <dbReference type="Proteomes" id="UP000318288"/>
    </source>
</evidence>
<keyword evidence="7" id="KW-1133">Transmembrane helix</keyword>
<evidence type="ECO:0000256" key="4">
    <source>
        <dbReference type="ARBA" id="ARBA00022840"/>
    </source>
</evidence>
<sequence length="856" mass="92438">MGAWRKANWPKPVSYRSRRILGCPRIAAQTGFSPSNTNRNSRQFRAMDGLSLSVLAASDWPLFGRKFDDFWTLRGLTAGTRLDDSRLMRFLVKKIETALVNLLTGPPTANHAPMVTPSSGTASSTGPASLADMLRSLTVTDHPTARLIRRIAPWVVMLMAIGLVAAAILVGYVLRESTRQLVRDSLRSNLSANVAALNGYFAERRREVDRIANDPAIAETATELISASSGRFEWTIADLPPTSALDSIDRSIDSSNTVGWALLDRDDQVIAASATALVGRRLPIPESAKQRVISGGSTICLPFQCSVGIRGDGPMSVPDWPMMAALGKVESDGKMVGTMAVLVDPAGAVSKLLAVARLGTSGETYLFDRNATMLTRSRFEHQLRAAGRLASEPNVTSANRIAVCVPGVETVRDATGSPAAADQSTKPIPHAALTLMADQATRGGTGDNVTGYPDYRGVDVVGAWTWLPQYEMGIASEMDAAEAYVPIRMLGRLVIGMLALATLMGAILVTLAIVLRRAYRRIAAGDDAQRRIGHYRLGESLGRGGMGAVFRAEHDLLKRIVAIKVLDKESQSSVAVSRFEREAQMTAGLRHPNTISLFDFGQTDRGDYFYVMEYVEGITLQSLVNRFGHQPPARVIHLLLQICGSLSEAHAQGIIHRDIKPANLMISTEIGSQDTLKVLDFGLVKDVDPNRGDLSLTTADGITGTPMYMAPETVRDATTSNHRSDIYAVGGVGYTLLVGKPMFEGDASVDICLKQLREDPIRPSDRIGVPLPDDLQNVLMSCLSKDPKFRPSSIEDLATSLHQCCDAGKWDDVDAKNWWSLVLNGAFIDDRANRGDATTDDGATSPSEGDASVTAH</sequence>
<dbReference type="SMART" id="SM00220">
    <property type="entry name" value="S_TKc"/>
    <property type="match status" value="1"/>
</dbReference>
<dbReference type="SUPFAM" id="SSF56112">
    <property type="entry name" value="Protein kinase-like (PK-like)"/>
    <property type="match status" value="1"/>
</dbReference>
<feature type="transmembrane region" description="Helical" evidence="7">
    <location>
        <begin position="151"/>
        <end position="174"/>
    </location>
</feature>
<keyword evidence="1 9" id="KW-0808">Transferase</keyword>
<feature type="transmembrane region" description="Helical" evidence="7">
    <location>
        <begin position="493"/>
        <end position="515"/>
    </location>
</feature>
<protein>
    <submittedName>
        <fullName evidence="9">Serine/threonine-protein kinase PknB</fullName>
        <ecNumber evidence="9">2.7.11.1</ecNumber>
    </submittedName>
</protein>
<dbReference type="PANTHER" id="PTHR43289:SF6">
    <property type="entry name" value="SERINE_THREONINE-PROTEIN KINASE NEKL-3"/>
    <property type="match status" value="1"/>
</dbReference>
<dbReference type="InterPro" id="IPR011009">
    <property type="entry name" value="Kinase-like_dom_sf"/>
</dbReference>
<feature type="domain" description="Protein kinase" evidence="8">
    <location>
        <begin position="535"/>
        <end position="805"/>
    </location>
</feature>
<keyword evidence="10" id="KW-1185">Reference proteome</keyword>
<dbReference type="EC" id="2.7.11.1" evidence="9"/>
<organism evidence="9 10">
    <name type="scientific">Rubripirellula tenax</name>
    <dbReference type="NCBI Taxonomy" id="2528015"/>
    <lineage>
        <taxon>Bacteria</taxon>
        <taxon>Pseudomonadati</taxon>
        <taxon>Planctomycetota</taxon>
        <taxon>Planctomycetia</taxon>
        <taxon>Pirellulales</taxon>
        <taxon>Pirellulaceae</taxon>
        <taxon>Rubripirellula</taxon>
    </lineage>
</organism>
<dbReference type="InterPro" id="IPR008271">
    <property type="entry name" value="Ser/Thr_kinase_AS"/>
</dbReference>
<evidence type="ECO:0000256" key="6">
    <source>
        <dbReference type="SAM" id="MobiDB-lite"/>
    </source>
</evidence>
<dbReference type="PROSITE" id="PS00107">
    <property type="entry name" value="PROTEIN_KINASE_ATP"/>
    <property type="match status" value="1"/>
</dbReference>
<dbReference type="PANTHER" id="PTHR43289">
    <property type="entry name" value="MITOGEN-ACTIVATED PROTEIN KINASE KINASE KINASE 20-RELATED"/>
    <property type="match status" value="1"/>
</dbReference>
<evidence type="ECO:0000313" key="9">
    <source>
        <dbReference type="EMBL" id="TWU46324.1"/>
    </source>
</evidence>
<dbReference type="Gene3D" id="3.30.200.20">
    <property type="entry name" value="Phosphorylase Kinase, domain 1"/>
    <property type="match status" value="1"/>
</dbReference>
<dbReference type="PROSITE" id="PS50011">
    <property type="entry name" value="PROTEIN_KINASE_DOM"/>
    <property type="match status" value="1"/>
</dbReference>
<dbReference type="CDD" id="cd14014">
    <property type="entry name" value="STKc_PknB_like"/>
    <property type="match status" value="1"/>
</dbReference>
<dbReference type="GO" id="GO:0004674">
    <property type="term" value="F:protein serine/threonine kinase activity"/>
    <property type="evidence" value="ECO:0007669"/>
    <property type="project" value="UniProtKB-EC"/>
</dbReference>
<evidence type="ECO:0000256" key="2">
    <source>
        <dbReference type="ARBA" id="ARBA00022741"/>
    </source>
</evidence>
<dbReference type="EMBL" id="SJPW01000008">
    <property type="protein sequence ID" value="TWU46324.1"/>
    <property type="molecule type" value="Genomic_DNA"/>
</dbReference>
<evidence type="ECO:0000256" key="7">
    <source>
        <dbReference type="SAM" id="Phobius"/>
    </source>
</evidence>
<proteinExistence type="predicted"/>
<gene>
    <name evidence="9" type="primary">pknB_16</name>
    <name evidence="9" type="ORF">Poly51_57200</name>
</gene>
<evidence type="ECO:0000256" key="3">
    <source>
        <dbReference type="ARBA" id="ARBA00022777"/>
    </source>
</evidence>
<accession>A0A5C6ECY5</accession>
<keyword evidence="7" id="KW-0812">Transmembrane</keyword>
<keyword evidence="3 9" id="KW-0418">Kinase</keyword>
<dbReference type="Pfam" id="PF00069">
    <property type="entry name" value="Pkinase"/>
    <property type="match status" value="1"/>
</dbReference>
<comment type="caution">
    <text evidence="9">The sequence shown here is derived from an EMBL/GenBank/DDBJ whole genome shotgun (WGS) entry which is preliminary data.</text>
</comment>
<dbReference type="AlphaFoldDB" id="A0A5C6ECY5"/>
<reference evidence="9 10" key="1">
    <citation type="submission" date="2019-02" db="EMBL/GenBank/DDBJ databases">
        <title>Deep-cultivation of Planctomycetes and their phenomic and genomic characterization uncovers novel biology.</title>
        <authorList>
            <person name="Wiegand S."/>
            <person name="Jogler M."/>
            <person name="Boedeker C."/>
            <person name="Pinto D."/>
            <person name="Vollmers J."/>
            <person name="Rivas-Marin E."/>
            <person name="Kohn T."/>
            <person name="Peeters S.H."/>
            <person name="Heuer A."/>
            <person name="Rast P."/>
            <person name="Oberbeckmann S."/>
            <person name="Bunk B."/>
            <person name="Jeske O."/>
            <person name="Meyerdierks A."/>
            <person name="Storesund J.E."/>
            <person name="Kallscheuer N."/>
            <person name="Luecker S."/>
            <person name="Lage O.M."/>
            <person name="Pohl T."/>
            <person name="Merkel B.J."/>
            <person name="Hornburger P."/>
            <person name="Mueller R.-W."/>
            <person name="Bruemmer F."/>
            <person name="Labrenz M."/>
            <person name="Spormann A.M."/>
            <person name="Op Den Camp H."/>
            <person name="Overmann J."/>
            <person name="Amann R."/>
            <person name="Jetten M.S.M."/>
            <person name="Mascher T."/>
            <person name="Medema M.H."/>
            <person name="Devos D.P."/>
            <person name="Kaster A.-K."/>
            <person name="Ovreas L."/>
            <person name="Rohde M."/>
            <person name="Galperin M.Y."/>
            <person name="Jogler C."/>
        </authorList>
    </citation>
    <scope>NUCLEOTIDE SEQUENCE [LARGE SCALE GENOMIC DNA]</scope>
    <source>
        <strain evidence="9 10">Poly51</strain>
    </source>
</reference>
<evidence type="ECO:0000259" key="8">
    <source>
        <dbReference type="PROSITE" id="PS50011"/>
    </source>
</evidence>
<keyword evidence="2 5" id="KW-0547">Nucleotide-binding</keyword>
<keyword evidence="4 5" id="KW-0067">ATP-binding</keyword>
<name>A0A5C6ECY5_9BACT</name>
<evidence type="ECO:0000256" key="5">
    <source>
        <dbReference type="PROSITE-ProRule" id="PRU10141"/>
    </source>
</evidence>